<dbReference type="GO" id="GO:0052629">
    <property type="term" value="F:phosphatidylinositol-3,5-bisphosphate 3-phosphatase activity"/>
    <property type="evidence" value="ECO:0007669"/>
    <property type="project" value="TreeGrafter"/>
</dbReference>
<feature type="binding site" evidence="2">
    <location>
        <begin position="5"/>
        <end position="6"/>
    </location>
    <ligand>
        <name>substrate</name>
    </ligand>
</feature>
<dbReference type="Proteomes" id="UP000015102">
    <property type="component" value="Unassembled WGS sequence"/>
</dbReference>
<organism evidence="4 5">
    <name type="scientific">Megaselia scalaris</name>
    <name type="common">Humpbacked fly</name>
    <name type="synonym">Phora scalaris</name>
    <dbReference type="NCBI Taxonomy" id="36166"/>
    <lineage>
        <taxon>Eukaryota</taxon>
        <taxon>Metazoa</taxon>
        <taxon>Ecdysozoa</taxon>
        <taxon>Arthropoda</taxon>
        <taxon>Hexapoda</taxon>
        <taxon>Insecta</taxon>
        <taxon>Pterygota</taxon>
        <taxon>Neoptera</taxon>
        <taxon>Endopterygota</taxon>
        <taxon>Diptera</taxon>
        <taxon>Brachycera</taxon>
        <taxon>Muscomorpha</taxon>
        <taxon>Platypezoidea</taxon>
        <taxon>Phoridae</taxon>
        <taxon>Megaseliini</taxon>
        <taxon>Megaselia</taxon>
    </lineage>
</organism>
<evidence type="ECO:0000256" key="1">
    <source>
        <dbReference type="ARBA" id="ARBA00007471"/>
    </source>
</evidence>
<dbReference type="EnsemblMetazoa" id="MESCA001705-RA">
    <property type="protein sequence ID" value="MESCA001705-PA"/>
    <property type="gene ID" value="MESCA001705"/>
</dbReference>
<accession>T1GEE3</accession>
<dbReference type="PANTHER" id="PTHR10807">
    <property type="entry name" value="MYOTUBULARIN-RELATED"/>
    <property type="match status" value="1"/>
</dbReference>
<proteinExistence type="inferred from homology"/>
<dbReference type="SUPFAM" id="SSF52799">
    <property type="entry name" value="(Phosphotyrosine protein) phosphatases II"/>
    <property type="match status" value="1"/>
</dbReference>
<dbReference type="EMBL" id="CAQQ02119056">
    <property type="status" value="NOT_ANNOTATED_CDS"/>
    <property type="molecule type" value="Genomic_DNA"/>
</dbReference>
<dbReference type="EMBL" id="CAQQ02119057">
    <property type="status" value="NOT_ANNOTATED_CDS"/>
    <property type="molecule type" value="Genomic_DNA"/>
</dbReference>
<evidence type="ECO:0000256" key="2">
    <source>
        <dbReference type="PIRSR" id="PIRSR630564-2"/>
    </source>
</evidence>
<keyword evidence="5" id="KW-1185">Reference proteome</keyword>
<reference evidence="4" key="2">
    <citation type="submission" date="2015-06" db="UniProtKB">
        <authorList>
            <consortium name="EnsemblMetazoa"/>
        </authorList>
    </citation>
    <scope>IDENTIFICATION</scope>
</reference>
<feature type="domain" description="Myotubularin phosphatase" evidence="3">
    <location>
        <begin position="1"/>
        <end position="64"/>
    </location>
</feature>
<evidence type="ECO:0000313" key="4">
    <source>
        <dbReference type="EnsemblMetazoa" id="MESCA001705-PA"/>
    </source>
</evidence>
<dbReference type="GO" id="GO:0005737">
    <property type="term" value="C:cytoplasm"/>
    <property type="evidence" value="ECO:0007669"/>
    <property type="project" value="TreeGrafter"/>
</dbReference>
<dbReference type="STRING" id="36166.T1GEE3"/>
<dbReference type="HOGENOM" id="CLU_2576593_0_0_1"/>
<name>T1GEE3_MEGSC</name>
<dbReference type="InterPro" id="IPR030564">
    <property type="entry name" value="Myotubularin"/>
</dbReference>
<dbReference type="PANTHER" id="PTHR10807:SF75">
    <property type="entry name" value="PHOSPHATIDYLINOSITOL-3-PHOSPHATE PHOSPHATASE"/>
    <property type="match status" value="1"/>
</dbReference>
<dbReference type="InterPro" id="IPR029021">
    <property type="entry name" value="Prot-tyrosine_phosphatase-like"/>
</dbReference>
<protein>
    <recommendedName>
        <fullName evidence="3">Myotubularin phosphatase domain-containing protein</fullName>
    </recommendedName>
</protein>
<dbReference type="InterPro" id="IPR010569">
    <property type="entry name" value="Myotubularin-like_Pase_dom"/>
</dbReference>
<dbReference type="Pfam" id="PF06602">
    <property type="entry name" value="Myotub-related"/>
    <property type="match status" value="1"/>
</dbReference>
<dbReference type="AlphaFoldDB" id="T1GEE3"/>
<sequence>MNLGNIHVIRKSFHALRQLCAQPPDAPNWLGSLEKTMWLNHLSGLLAASVTVIHAIEKKGRPVLPTTTWRIASIDFNHQYA</sequence>
<evidence type="ECO:0000313" key="5">
    <source>
        <dbReference type="Proteomes" id="UP000015102"/>
    </source>
</evidence>
<evidence type="ECO:0000259" key="3">
    <source>
        <dbReference type="PROSITE" id="PS51339"/>
    </source>
</evidence>
<dbReference type="PROSITE" id="PS51339">
    <property type="entry name" value="PPASE_MYOTUBULARIN"/>
    <property type="match status" value="1"/>
</dbReference>
<dbReference type="GO" id="GO:0046856">
    <property type="term" value="P:phosphatidylinositol dephosphorylation"/>
    <property type="evidence" value="ECO:0007669"/>
    <property type="project" value="TreeGrafter"/>
</dbReference>
<comment type="similarity">
    <text evidence="1">Belongs to the protein-tyrosine phosphatase family. Non-receptor class myotubularin subfamily.</text>
</comment>
<reference evidence="5" key="1">
    <citation type="submission" date="2013-02" db="EMBL/GenBank/DDBJ databases">
        <authorList>
            <person name="Hughes D."/>
        </authorList>
    </citation>
    <scope>NUCLEOTIDE SEQUENCE</scope>
    <source>
        <strain>Durham</strain>
        <strain evidence="5">NC isolate 2 -- Noor lab</strain>
    </source>
</reference>
<dbReference type="GO" id="GO:0016020">
    <property type="term" value="C:membrane"/>
    <property type="evidence" value="ECO:0007669"/>
    <property type="project" value="TreeGrafter"/>
</dbReference>
<dbReference type="GO" id="GO:0004438">
    <property type="term" value="F:phosphatidylinositol-3-phosphate phosphatase activity"/>
    <property type="evidence" value="ECO:0007669"/>
    <property type="project" value="TreeGrafter"/>
</dbReference>
<dbReference type="GO" id="GO:0010506">
    <property type="term" value="P:regulation of autophagy"/>
    <property type="evidence" value="ECO:0007669"/>
    <property type="project" value="TreeGrafter"/>
</dbReference>
<dbReference type="GO" id="GO:0019903">
    <property type="term" value="F:protein phosphatase binding"/>
    <property type="evidence" value="ECO:0007669"/>
    <property type="project" value="TreeGrafter"/>
</dbReference>